<gene>
    <name evidence="2" type="ORF">A6A05_18525</name>
</gene>
<comment type="caution">
    <text evidence="2">The sequence shown here is derived from an EMBL/GenBank/DDBJ whole genome shotgun (WGS) entry which is preliminary data.</text>
</comment>
<feature type="region of interest" description="Disordered" evidence="1">
    <location>
        <begin position="24"/>
        <end position="65"/>
    </location>
</feature>
<evidence type="ECO:0000313" key="3">
    <source>
        <dbReference type="Proteomes" id="UP000078543"/>
    </source>
</evidence>
<proteinExistence type="predicted"/>
<name>A0A178MZA4_9PROT</name>
<dbReference type="Proteomes" id="UP000078543">
    <property type="component" value="Unassembled WGS sequence"/>
</dbReference>
<dbReference type="AlphaFoldDB" id="A0A178MZA4"/>
<evidence type="ECO:0000313" key="2">
    <source>
        <dbReference type="EMBL" id="OAN66050.1"/>
    </source>
</evidence>
<keyword evidence="3" id="KW-1185">Reference proteome</keyword>
<reference evidence="2 3" key="1">
    <citation type="submission" date="2016-04" db="EMBL/GenBank/DDBJ databases">
        <title>Draft genome sequence of freshwater magnetotactic bacteria Magnetospirillum marisnigri SP-1 and Magnetospirillum moscoviense BB-1.</title>
        <authorList>
            <person name="Koziaeva V."/>
            <person name="Dziuba M.V."/>
            <person name="Ivanov T.M."/>
            <person name="Kuznetsov B."/>
            <person name="Grouzdev D.S."/>
        </authorList>
    </citation>
    <scope>NUCLEOTIDE SEQUENCE [LARGE SCALE GENOMIC DNA]</scope>
    <source>
        <strain evidence="2 3">BB-1</strain>
    </source>
</reference>
<sequence>MRRVSGPEWDDLFFAIRDGSGEEAKVSRVEGTNPPTNLHSGHRGNEWRQHGTGGNWLFPHGNWNE</sequence>
<dbReference type="EMBL" id="LWQU01000015">
    <property type="protein sequence ID" value="OAN66050.1"/>
    <property type="molecule type" value="Genomic_DNA"/>
</dbReference>
<protein>
    <submittedName>
        <fullName evidence="2">Uncharacterized protein</fullName>
    </submittedName>
</protein>
<organism evidence="2 3">
    <name type="scientific">Magnetospirillum moscoviense</name>
    <dbReference type="NCBI Taxonomy" id="1437059"/>
    <lineage>
        <taxon>Bacteria</taxon>
        <taxon>Pseudomonadati</taxon>
        <taxon>Pseudomonadota</taxon>
        <taxon>Alphaproteobacteria</taxon>
        <taxon>Rhodospirillales</taxon>
        <taxon>Rhodospirillaceae</taxon>
        <taxon>Magnetospirillum</taxon>
    </lineage>
</organism>
<accession>A0A178MZA4</accession>
<evidence type="ECO:0000256" key="1">
    <source>
        <dbReference type="SAM" id="MobiDB-lite"/>
    </source>
</evidence>